<reference evidence="2" key="1">
    <citation type="journal article" date="2014" name="Int. J. Syst. Evol. Microbiol.">
        <title>Complete genome sequence of Corynebacterium casei LMG S-19264T (=DSM 44701T), isolated from a smear-ripened cheese.</title>
        <authorList>
            <consortium name="US DOE Joint Genome Institute (JGI-PGF)"/>
            <person name="Walter F."/>
            <person name="Albersmeier A."/>
            <person name="Kalinowski J."/>
            <person name="Ruckert C."/>
        </authorList>
    </citation>
    <scope>NUCLEOTIDE SEQUENCE</scope>
    <source>
        <strain evidence="2">JCM 3276</strain>
    </source>
</reference>
<dbReference type="GO" id="GO:0003677">
    <property type="term" value="F:DNA binding"/>
    <property type="evidence" value="ECO:0007669"/>
    <property type="project" value="InterPro"/>
</dbReference>
<dbReference type="InterPro" id="IPR010982">
    <property type="entry name" value="Lambda_DNA-bd_dom_sf"/>
</dbReference>
<dbReference type="AlphaFoldDB" id="A0A918LES8"/>
<evidence type="ECO:0000259" key="1">
    <source>
        <dbReference type="Pfam" id="PF19054"/>
    </source>
</evidence>
<dbReference type="EMBL" id="BMRB01000002">
    <property type="protein sequence ID" value="GGS37048.1"/>
    <property type="molecule type" value="Genomic_DNA"/>
</dbReference>
<reference evidence="2" key="2">
    <citation type="submission" date="2020-09" db="EMBL/GenBank/DDBJ databases">
        <authorList>
            <person name="Sun Q."/>
            <person name="Ohkuma M."/>
        </authorList>
    </citation>
    <scope>NUCLEOTIDE SEQUENCE</scope>
    <source>
        <strain evidence="2">JCM 3276</strain>
    </source>
</reference>
<keyword evidence="3" id="KW-1185">Reference proteome</keyword>
<feature type="domain" description="DUF5753" evidence="1">
    <location>
        <begin position="100"/>
        <end position="272"/>
    </location>
</feature>
<sequence>MTDLDQRRADFGERLRQLRERAGHASGAAFARHLGWQQSKVSRIETGAQLATDSDIGAWIEATGLSGAKAAGLAAEARELRLAAASWKRQARTGLQARQEHAVTIESAASLIRAFETALVPGLLQTADYARHVLTVNAEIAGRSTDVEEAVAVRMRRQAVLYDRAKTIEIVMTESALRYPLCPADVMAGQLDRLATLLDVSTARIGVIPLGTRLPVVPLHGFWIIDDQAIVETSDTELVVHDADDLALYHRMLDALWTVAVEGENARDLVRRIPSSS</sequence>
<dbReference type="Pfam" id="PF19054">
    <property type="entry name" value="DUF5753"/>
    <property type="match status" value="1"/>
</dbReference>
<comment type="caution">
    <text evidence="2">The sequence shown here is derived from an EMBL/GenBank/DDBJ whole genome shotgun (WGS) entry which is preliminary data.</text>
</comment>
<dbReference type="CDD" id="cd00093">
    <property type="entry name" value="HTH_XRE"/>
    <property type="match status" value="1"/>
</dbReference>
<gene>
    <name evidence="2" type="ORF">GCM10010171_34880</name>
</gene>
<dbReference type="SUPFAM" id="SSF47413">
    <property type="entry name" value="lambda repressor-like DNA-binding domains"/>
    <property type="match status" value="1"/>
</dbReference>
<protein>
    <submittedName>
        <fullName evidence="2">Transcriptional regulator</fullName>
    </submittedName>
</protein>
<dbReference type="Proteomes" id="UP000660680">
    <property type="component" value="Unassembled WGS sequence"/>
</dbReference>
<dbReference type="InterPro" id="IPR001387">
    <property type="entry name" value="Cro/C1-type_HTH"/>
</dbReference>
<evidence type="ECO:0000313" key="3">
    <source>
        <dbReference type="Proteomes" id="UP000660680"/>
    </source>
</evidence>
<dbReference type="Gene3D" id="1.10.260.40">
    <property type="entry name" value="lambda repressor-like DNA-binding domains"/>
    <property type="match status" value="1"/>
</dbReference>
<proteinExistence type="predicted"/>
<dbReference type="Pfam" id="PF13560">
    <property type="entry name" value="HTH_31"/>
    <property type="match status" value="1"/>
</dbReference>
<accession>A0A918LES8</accession>
<organism evidence="2 3">
    <name type="scientific">Actinokineospora fastidiosa</name>
    <dbReference type="NCBI Taxonomy" id="1816"/>
    <lineage>
        <taxon>Bacteria</taxon>
        <taxon>Bacillati</taxon>
        <taxon>Actinomycetota</taxon>
        <taxon>Actinomycetes</taxon>
        <taxon>Pseudonocardiales</taxon>
        <taxon>Pseudonocardiaceae</taxon>
        <taxon>Actinokineospora</taxon>
    </lineage>
</organism>
<dbReference type="RefSeq" id="WP_189211421.1">
    <property type="nucleotide sequence ID" value="NZ_BMRB01000002.1"/>
</dbReference>
<name>A0A918LES8_9PSEU</name>
<evidence type="ECO:0000313" key="2">
    <source>
        <dbReference type="EMBL" id="GGS37048.1"/>
    </source>
</evidence>
<dbReference type="InterPro" id="IPR043917">
    <property type="entry name" value="DUF5753"/>
</dbReference>